<evidence type="ECO:0000256" key="4">
    <source>
        <dbReference type="ARBA" id="ARBA00023186"/>
    </source>
</evidence>
<dbReference type="GO" id="GO:0005524">
    <property type="term" value="F:ATP binding"/>
    <property type="evidence" value="ECO:0007669"/>
    <property type="project" value="UniProtKB-KW"/>
</dbReference>
<dbReference type="Gene3D" id="3.30.230.80">
    <property type="match status" value="1"/>
</dbReference>
<dbReference type="SUPFAM" id="SSF110942">
    <property type="entry name" value="HSP90 C-terminal domain"/>
    <property type="match status" value="1"/>
</dbReference>
<keyword evidence="4" id="KW-0143">Chaperone</keyword>
<keyword evidence="2 5" id="KW-0547">Nucleotide-binding</keyword>
<dbReference type="CDD" id="cd16927">
    <property type="entry name" value="HATPase_Hsp90-like"/>
    <property type="match status" value="1"/>
</dbReference>
<feature type="binding site" evidence="5">
    <location>
        <position position="164"/>
    </location>
    <ligand>
        <name>ATP</name>
        <dbReference type="ChEBI" id="CHEBI:30616"/>
    </ligand>
</feature>
<dbReference type="Gene3D" id="1.20.120.790">
    <property type="entry name" value="Heat shock protein 90, C-terminal domain"/>
    <property type="match status" value="1"/>
</dbReference>
<feature type="binding site" evidence="5">
    <location>
        <position position="253"/>
    </location>
    <ligand>
        <name>ATP</name>
        <dbReference type="ChEBI" id="CHEBI:30616"/>
    </ligand>
</feature>
<keyword evidence="6" id="KW-0675">Receptor</keyword>
<name>A0A8H7BDT0_9FUNG</name>
<evidence type="ECO:0000256" key="2">
    <source>
        <dbReference type="ARBA" id="ARBA00022741"/>
    </source>
</evidence>
<dbReference type="InterPro" id="IPR036890">
    <property type="entry name" value="HATPase_C_sf"/>
</dbReference>
<dbReference type="PIRSF" id="PIRSF002583">
    <property type="entry name" value="Hsp90"/>
    <property type="match status" value="1"/>
</dbReference>
<feature type="binding site" evidence="5">
    <location>
        <position position="111"/>
    </location>
    <ligand>
        <name>ATP</name>
        <dbReference type="ChEBI" id="CHEBI:30616"/>
    </ligand>
</feature>
<comment type="similarity">
    <text evidence="1">Belongs to the heat shock protein 90 family.</text>
</comment>
<evidence type="ECO:0000256" key="1">
    <source>
        <dbReference type="ARBA" id="ARBA00008239"/>
    </source>
</evidence>
<dbReference type="OrthoDB" id="28737at2759"/>
<dbReference type="HAMAP" id="MF_00505">
    <property type="entry name" value="HSP90"/>
    <property type="match status" value="1"/>
</dbReference>
<gene>
    <name evidence="6" type="primary">TRAP1</name>
    <name evidence="6" type="ORF">EC973_005625</name>
</gene>
<dbReference type="GO" id="GO:0051082">
    <property type="term" value="F:unfolded protein binding"/>
    <property type="evidence" value="ECO:0007669"/>
    <property type="project" value="InterPro"/>
</dbReference>
<dbReference type="PANTHER" id="PTHR11528">
    <property type="entry name" value="HEAT SHOCK PROTEIN 90 FAMILY MEMBER"/>
    <property type="match status" value="1"/>
</dbReference>
<dbReference type="Proteomes" id="UP000605846">
    <property type="component" value="Unassembled WGS sequence"/>
</dbReference>
<evidence type="ECO:0000256" key="5">
    <source>
        <dbReference type="PIRSR" id="PIRSR002583-1"/>
    </source>
</evidence>
<dbReference type="NCBIfam" id="NF003555">
    <property type="entry name" value="PRK05218.1"/>
    <property type="match status" value="1"/>
</dbReference>
<dbReference type="PRINTS" id="PR00775">
    <property type="entry name" value="HEATSHOCK90"/>
</dbReference>
<reference evidence="6" key="1">
    <citation type="submission" date="2020-01" db="EMBL/GenBank/DDBJ databases">
        <title>Genome Sequencing of Three Apophysomyces-Like Fungal Strains Confirms a Novel Fungal Genus in the Mucoromycota with divergent Burkholderia-like Endosymbiotic Bacteria.</title>
        <authorList>
            <person name="Stajich J.E."/>
            <person name="Macias A.M."/>
            <person name="Carter-House D."/>
            <person name="Lovett B."/>
            <person name="Kasson L.R."/>
            <person name="Berry K."/>
            <person name="Grigoriev I."/>
            <person name="Chang Y."/>
            <person name="Spatafora J."/>
            <person name="Kasson M.T."/>
        </authorList>
    </citation>
    <scope>NUCLEOTIDE SEQUENCE</scope>
    <source>
        <strain evidence="6">NRRL A-21654</strain>
    </source>
</reference>
<protein>
    <submittedName>
        <fullName evidence="6">TNF receptor-associated protein 1, mitochondrial</fullName>
    </submittedName>
</protein>
<dbReference type="SUPFAM" id="SSF54211">
    <property type="entry name" value="Ribosomal protein S5 domain 2-like"/>
    <property type="match status" value="1"/>
</dbReference>
<dbReference type="GO" id="GO:0016887">
    <property type="term" value="F:ATP hydrolysis activity"/>
    <property type="evidence" value="ECO:0007669"/>
    <property type="project" value="InterPro"/>
</dbReference>
<dbReference type="Gene3D" id="3.30.565.10">
    <property type="entry name" value="Histidine kinase-like ATPase, C-terminal domain"/>
    <property type="match status" value="1"/>
</dbReference>
<feature type="binding site" evidence="5">
    <location>
        <position position="402"/>
    </location>
    <ligand>
        <name>ATP</name>
        <dbReference type="ChEBI" id="CHEBI:30616"/>
    </ligand>
</feature>
<feature type="binding site" evidence="5">
    <location>
        <begin position="171"/>
        <end position="172"/>
    </location>
    <ligand>
        <name>ATP</name>
        <dbReference type="ChEBI" id="CHEBI:30616"/>
    </ligand>
</feature>
<feature type="binding site" evidence="5">
    <location>
        <position position="151"/>
    </location>
    <ligand>
        <name>ATP</name>
        <dbReference type="ChEBI" id="CHEBI:30616"/>
    </ligand>
</feature>
<dbReference type="SUPFAM" id="SSF55874">
    <property type="entry name" value="ATPase domain of HSP90 chaperone/DNA topoisomerase II/histidine kinase"/>
    <property type="match status" value="1"/>
</dbReference>
<evidence type="ECO:0000313" key="7">
    <source>
        <dbReference type="Proteomes" id="UP000605846"/>
    </source>
</evidence>
<dbReference type="Pfam" id="PF00183">
    <property type="entry name" value="HSP90"/>
    <property type="match status" value="1"/>
</dbReference>
<dbReference type="AlphaFoldDB" id="A0A8H7BDT0"/>
<dbReference type="InterPro" id="IPR001404">
    <property type="entry name" value="Hsp90_fam"/>
</dbReference>
<sequence length="711" mass="80787">MFRHLGRSSLPYLSAATRRRFTLRVKSWNIASVPFNEANVSQGIPTVERNGITAALGSQHCLWRQCANYTNTSEEAATKKEAEVIVGKEEVHEFKTETKKLLRCYSELVSNAADALEKLKHIQAVENIVTEKPLEIRISVDREKKQFILQDSGIGMTLEELNENLGTIASSGSKKFLEKLEKGNSGSRENIIGQFGVGFYSTVSIDREEQFMVGDKIKVYTRSARPGSKGYCWTTDGQGSYSVAEAENVAVGTKIVIDLREDCKAYGSSIEIDSIIKKYSNFIGFPIYLNDKEVNTVDALWTKDKNSVTPEQHTQFYRFIANAWDDPQYTLHFKTEAPVSISSVLYVPERHMETFGERMQPGVSLYSRKVLIQPKSSGLLPEWLRFVRGVVDSEDIPLNVSRELLQDNILSRLRKVVTSRVLKWLQAEAKKDAKKYNEFFFDFGQFIKEGICTDAMHKCDIAKLLRFESSETHEGELVSLQEYVDRKKEDQKRIYYLLTPKRQYAESSPYAEMFQKKSIELLYLYDSIDEFVVSHLKEFEGVEMVAADSAEAASDPLLQYERDESTTNLLSDNEAKELAQWVQNTLGKSTVKQVDISRRLDKFPAMGRETGLRPAMRRMLQMMPGASKMEQVPAEPTRLEINPDHAVMRGLFQIRNQDPTLAKIVTEQIYDNALCAAGVLDDPRSMITRLNMLLEISVKKSVEQDKKVTSA</sequence>
<proteinExistence type="inferred from homology"/>
<feature type="binding site" evidence="5">
    <location>
        <begin position="194"/>
        <end position="199"/>
    </location>
    <ligand>
        <name>ATP</name>
        <dbReference type="ChEBI" id="CHEBI:30616"/>
    </ligand>
</feature>
<feature type="binding site" evidence="5">
    <location>
        <position position="107"/>
    </location>
    <ligand>
        <name>ATP</name>
        <dbReference type="ChEBI" id="CHEBI:30616"/>
    </ligand>
</feature>
<dbReference type="Pfam" id="PF13589">
    <property type="entry name" value="HATPase_c_3"/>
    <property type="match status" value="1"/>
</dbReference>
<keyword evidence="7" id="KW-1185">Reference proteome</keyword>
<evidence type="ECO:0000313" key="6">
    <source>
        <dbReference type="EMBL" id="KAF7721004.1"/>
    </source>
</evidence>
<dbReference type="FunFam" id="3.30.230.80:FF:000004">
    <property type="entry name" value="Heat shock protein 75 kDa"/>
    <property type="match status" value="1"/>
</dbReference>
<feature type="binding site" evidence="5">
    <location>
        <position position="156"/>
    </location>
    <ligand>
        <name>ATP</name>
        <dbReference type="ChEBI" id="CHEBI:30616"/>
    </ligand>
</feature>
<dbReference type="Gene3D" id="3.40.50.11260">
    <property type="match status" value="1"/>
</dbReference>
<dbReference type="InterPro" id="IPR020568">
    <property type="entry name" value="Ribosomal_Su5_D2-typ_SF"/>
</dbReference>
<keyword evidence="3 5" id="KW-0067">ATP-binding</keyword>
<comment type="caution">
    <text evidence="6">The sequence shown here is derived from an EMBL/GenBank/DDBJ whole genome shotgun (WGS) entry which is preliminary data.</text>
</comment>
<dbReference type="GO" id="GO:0140662">
    <property type="term" value="F:ATP-dependent protein folding chaperone"/>
    <property type="evidence" value="ECO:0007669"/>
    <property type="project" value="InterPro"/>
</dbReference>
<dbReference type="EMBL" id="JABAYA010000320">
    <property type="protein sequence ID" value="KAF7721004.1"/>
    <property type="molecule type" value="Genomic_DNA"/>
</dbReference>
<dbReference type="InterPro" id="IPR037196">
    <property type="entry name" value="HSP90_C"/>
</dbReference>
<organism evidence="6 7">
    <name type="scientific">Apophysomyces ossiformis</name>
    <dbReference type="NCBI Taxonomy" id="679940"/>
    <lineage>
        <taxon>Eukaryota</taxon>
        <taxon>Fungi</taxon>
        <taxon>Fungi incertae sedis</taxon>
        <taxon>Mucoromycota</taxon>
        <taxon>Mucoromycotina</taxon>
        <taxon>Mucoromycetes</taxon>
        <taxon>Mucorales</taxon>
        <taxon>Mucorineae</taxon>
        <taxon>Mucoraceae</taxon>
        <taxon>Apophysomyces</taxon>
    </lineage>
</organism>
<accession>A0A8H7BDT0</accession>
<dbReference type="InterPro" id="IPR020575">
    <property type="entry name" value="Hsp90_N"/>
</dbReference>
<evidence type="ECO:0000256" key="3">
    <source>
        <dbReference type="ARBA" id="ARBA00022840"/>
    </source>
</evidence>